<dbReference type="InterPro" id="IPR001810">
    <property type="entry name" value="F-box_dom"/>
</dbReference>
<dbReference type="EMBL" id="JAHFXS010004429">
    <property type="protein sequence ID" value="KAG9955462.1"/>
    <property type="molecule type" value="Genomic_DNA"/>
</dbReference>
<reference evidence="2" key="1">
    <citation type="journal article" date="2021" name="J Fungi (Basel)">
        <title>Virulence traits and population genomics of the black yeast Aureobasidium melanogenum.</title>
        <authorList>
            <person name="Cernosa A."/>
            <person name="Sun X."/>
            <person name="Gostincar C."/>
            <person name="Fang C."/>
            <person name="Gunde-Cimerman N."/>
            <person name="Song Z."/>
        </authorList>
    </citation>
    <scope>NUCLEOTIDE SEQUENCE</scope>
    <source>
        <strain evidence="2">EXF-9298</strain>
    </source>
</reference>
<dbReference type="CDD" id="cd09917">
    <property type="entry name" value="F-box_SF"/>
    <property type="match status" value="1"/>
</dbReference>
<comment type="caution">
    <text evidence="2">The sequence shown here is derived from an EMBL/GenBank/DDBJ whole genome shotgun (WGS) entry which is preliminary data.</text>
</comment>
<accession>A0A9P8JLX7</accession>
<proteinExistence type="predicted"/>
<sequence>MTNPSPTLLPHPSSMTLLNHANMDTLPLELKQRICSFLTPRELKPSRLTCKVFATAAERYFIHRFILFNHPDSVATLRKIIDHKVFNRYLMTLICDTSFVEEHPNYDDCREPVPENLPPSWDDYQPKTLVLDETESYGSLTKKVMIRAHDEYQNAWRAWETRKRDEKARRGCVLEGETADFTRWRRILRGATSLETLSLALVEEDITKIVKTLRADCLRMCLLDFLCVKGDVLIDFLLHHASSLQRLGLGCGMTDIDWSPVFSSIAGRLPALERVQFEALVGGPDLDRMTPLSAQKAERFVAFGGSEPLLRFEDHEESYIYPGRGTYTAGPKQLELPPGLWQDYEEIANEDWDGYVRYKYAA</sequence>
<organism evidence="2 3">
    <name type="scientific">Aureobasidium melanogenum</name>
    <name type="common">Aureobasidium pullulans var. melanogenum</name>
    <dbReference type="NCBI Taxonomy" id="46634"/>
    <lineage>
        <taxon>Eukaryota</taxon>
        <taxon>Fungi</taxon>
        <taxon>Dikarya</taxon>
        <taxon>Ascomycota</taxon>
        <taxon>Pezizomycotina</taxon>
        <taxon>Dothideomycetes</taxon>
        <taxon>Dothideomycetidae</taxon>
        <taxon>Dothideales</taxon>
        <taxon>Saccotheciaceae</taxon>
        <taxon>Aureobasidium</taxon>
    </lineage>
</organism>
<feature type="non-terminal residue" evidence="2">
    <location>
        <position position="362"/>
    </location>
</feature>
<dbReference type="Pfam" id="PF12937">
    <property type="entry name" value="F-box-like"/>
    <property type="match status" value="1"/>
</dbReference>
<dbReference type="AlphaFoldDB" id="A0A9P8JLX7"/>
<gene>
    <name evidence="2" type="ORF">KCU98_g17657</name>
</gene>
<keyword evidence="3" id="KW-1185">Reference proteome</keyword>
<dbReference type="InterPro" id="IPR036047">
    <property type="entry name" value="F-box-like_dom_sf"/>
</dbReference>
<evidence type="ECO:0000259" key="1">
    <source>
        <dbReference type="Pfam" id="PF12937"/>
    </source>
</evidence>
<feature type="domain" description="F-box" evidence="1">
    <location>
        <begin position="24"/>
        <end position="62"/>
    </location>
</feature>
<evidence type="ECO:0000313" key="3">
    <source>
        <dbReference type="Proteomes" id="UP000729357"/>
    </source>
</evidence>
<name>A0A9P8JLX7_AURME</name>
<protein>
    <recommendedName>
        <fullName evidence="1">F-box domain-containing protein</fullName>
    </recommendedName>
</protein>
<dbReference type="SUPFAM" id="SSF81383">
    <property type="entry name" value="F-box domain"/>
    <property type="match status" value="1"/>
</dbReference>
<evidence type="ECO:0000313" key="2">
    <source>
        <dbReference type="EMBL" id="KAG9955462.1"/>
    </source>
</evidence>
<dbReference type="Proteomes" id="UP000729357">
    <property type="component" value="Unassembled WGS sequence"/>
</dbReference>
<reference evidence="2" key="2">
    <citation type="submission" date="2021-08" db="EMBL/GenBank/DDBJ databases">
        <authorList>
            <person name="Gostincar C."/>
            <person name="Sun X."/>
            <person name="Song Z."/>
            <person name="Gunde-Cimerman N."/>
        </authorList>
    </citation>
    <scope>NUCLEOTIDE SEQUENCE</scope>
    <source>
        <strain evidence="2">EXF-9298</strain>
    </source>
</reference>